<dbReference type="PROSITE" id="PS51257">
    <property type="entry name" value="PROKAR_LIPOPROTEIN"/>
    <property type="match status" value="1"/>
</dbReference>
<gene>
    <name evidence="1" type="ORF">F7R26_027175</name>
</gene>
<dbReference type="EMBL" id="CP062804">
    <property type="protein sequence ID" value="QOT81054.1"/>
    <property type="molecule type" value="Genomic_DNA"/>
</dbReference>
<organism evidence="1 2">
    <name type="scientific">Cupriavidus basilensis</name>
    <dbReference type="NCBI Taxonomy" id="68895"/>
    <lineage>
        <taxon>Bacteria</taxon>
        <taxon>Pseudomonadati</taxon>
        <taxon>Pseudomonadota</taxon>
        <taxon>Betaproteobacteria</taxon>
        <taxon>Burkholderiales</taxon>
        <taxon>Burkholderiaceae</taxon>
        <taxon>Cupriavidus</taxon>
    </lineage>
</organism>
<dbReference type="GeneID" id="98404631"/>
<accession>A0A643FXG2</accession>
<dbReference type="RefSeq" id="WP_150986575.1">
    <property type="nucleotide sequence ID" value="NZ_CP062804.1"/>
</dbReference>
<dbReference type="AlphaFoldDB" id="A0A643FXG2"/>
<name>A0A643FXG2_9BURK</name>
<reference evidence="1 2" key="1">
    <citation type="submission" date="2020-10" db="EMBL/GenBank/DDBJ databases">
        <title>Complete genome sequence of Cupriavidus basilensis CCUG 49340T.</title>
        <authorList>
            <person name="Salva-Serra F."/>
            <person name="Donoso R.A."/>
            <person name="Cho K.H."/>
            <person name="Yoo J.A."/>
            <person name="Lee K."/>
            <person name="Yoon S.-H."/>
            <person name="Perez-Pantoja D."/>
            <person name="Moore E.R.B."/>
        </authorList>
    </citation>
    <scope>NUCLEOTIDE SEQUENCE [LARGE SCALE GENOMIC DNA]</scope>
    <source>
        <strain evidence="2">CCUG 49340</strain>
    </source>
</reference>
<dbReference type="InterPro" id="IPR019613">
    <property type="entry name" value="DUF4198"/>
</dbReference>
<proteinExistence type="predicted"/>
<sequence>MVYAAFRFIRALSAFILCASFASSCAHGETGWILPSTSIIYGPGVITFDAAISKSLFVADKLPMRLDNLSITAPDGKKINTINSFKLRRRSVFDLYFRQIGTYRVSVAVKEISATWKGKNGRDESIRGTVEQVLSKLPADAEFVVLTERLHRNETFVTVGQPSDVAPVGSGLELGFVETDASTFRVKGNGSRFVFLIDGKPAAKVLVTVTRGGMQWRDRVEAREFITDTAGQFSVDWPEAGFYLLDAQAIDDKTTIPKAKERILTYTATFEVLPLRPTPPVIKRHVQP</sequence>
<evidence type="ECO:0000313" key="2">
    <source>
        <dbReference type="Proteomes" id="UP000397656"/>
    </source>
</evidence>
<dbReference type="Proteomes" id="UP000397656">
    <property type="component" value="Chromosome 2"/>
</dbReference>
<dbReference type="Pfam" id="PF10670">
    <property type="entry name" value="DUF4198"/>
    <property type="match status" value="1"/>
</dbReference>
<evidence type="ECO:0000313" key="1">
    <source>
        <dbReference type="EMBL" id="QOT81054.1"/>
    </source>
</evidence>
<protein>
    <submittedName>
        <fullName evidence="1">DUF4198 domain-containing protein</fullName>
    </submittedName>
</protein>